<feature type="coiled-coil region" evidence="2">
    <location>
        <begin position="83"/>
        <end position="145"/>
    </location>
</feature>
<reference evidence="5" key="1">
    <citation type="submission" date="2024-04" db="EMBL/GenBank/DDBJ databases">
        <title>Salinicola lusitanus LLJ914,a marine bacterium isolated from the Okinawa Trough.</title>
        <authorList>
            <person name="Li J."/>
        </authorList>
    </citation>
    <scope>NUCLEOTIDE SEQUENCE [LARGE SCALE GENOMIC DNA]</scope>
</reference>
<comment type="cofactor">
    <cofactor evidence="1">
        <name>Mg(2+)</name>
        <dbReference type="ChEBI" id="CHEBI:18420"/>
    </cofactor>
    <cofactor evidence="1">
        <name>Mn(2+)</name>
        <dbReference type="ChEBI" id="CHEBI:29035"/>
    </cofactor>
</comment>
<organism evidence="4 5">
    <name type="scientific">Mugilogobius chulae</name>
    <name type="common">yellowstripe goby</name>
    <dbReference type="NCBI Taxonomy" id="88201"/>
    <lineage>
        <taxon>Eukaryota</taxon>
        <taxon>Metazoa</taxon>
        <taxon>Chordata</taxon>
        <taxon>Craniata</taxon>
        <taxon>Vertebrata</taxon>
        <taxon>Euteleostomi</taxon>
        <taxon>Actinopterygii</taxon>
        <taxon>Neopterygii</taxon>
        <taxon>Teleostei</taxon>
        <taxon>Neoteleostei</taxon>
        <taxon>Acanthomorphata</taxon>
        <taxon>Gobiaria</taxon>
        <taxon>Gobiiformes</taxon>
        <taxon>Gobioidei</taxon>
        <taxon>Gobiidae</taxon>
        <taxon>Gobionellinae</taxon>
        <taxon>Mugilogobius</taxon>
    </lineage>
</organism>
<comment type="catalytic activity">
    <reaction evidence="1">
        <text>Hydrolytically removes 5'-nucleotides successively from the 3'-hydroxy termini of 3'-hydroxy-terminated oligonucleotides.</text>
        <dbReference type="EC" id="3.1.4.1"/>
    </reaction>
</comment>
<evidence type="ECO:0000256" key="2">
    <source>
        <dbReference type="SAM" id="Coils"/>
    </source>
</evidence>
<dbReference type="GO" id="GO:0036297">
    <property type="term" value="P:interstrand cross-link repair"/>
    <property type="evidence" value="ECO:0007669"/>
    <property type="project" value="InterPro"/>
</dbReference>
<dbReference type="GO" id="GO:0008409">
    <property type="term" value="F:5'-3' exonuclease activity"/>
    <property type="evidence" value="ECO:0007669"/>
    <property type="project" value="TreeGrafter"/>
</dbReference>
<comment type="similarity">
    <text evidence="1">Belongs to the FAN1 family.</text>
</comment>
<dbReference type="Pfam" id="PF21170">
    <property type="entry name" value="FAN1_TPR"/>
    <property type="match status" value="1"/>
</dbReference>
<dbReference type="PANTHER" id="PTHR15749">
    <property type="entry name" value="FANCONI-ASSOCIATED NUCLEASE 1"/>
    <property type="match status" value="1"/>
</dbReference>
<dbReference type="AlphaFoldDB" id="A0AAW0N329"/>
<dbReference type="InterPro" id="IPR049126">
    <property type="entry name" value="FAN1-like_TPR"/>
</dbReference>
<comment type="subcellular location">
    <subcellularLocation>
        <location evidence="1">Nucleus</location>
    </subcellularLocation>
</comment>
<gene>
    <name evidence="4" type="ORF">WMY93_022991</name>
</gene>
<dbReference type="GO" id="GO:0005634">
    <property type="term" value="C:nucleus"/>
    <property type="evidence" value="ECO:0007669"/>
    <property type="project" value="UniProtKB-SubCell"/>
</dbReference>
<dbReference type="GO" id="GO:0017108">
    <property type="term" value="F:5'-flap endonuclease activity"/>
    <property type="evidence" value="ECO:0007669"/>
    <property type="project" value="TreeGrafter"/>
</dbReference>
<dbReference type="Proteomes" id="UP001460270">
    <property type="component" value="Unassembled WGS sequence"/>
</dbReference>
<protein>
    <recommendedName>
        <fullName evidence="1">Fanconi-associated nuclease</fullName>
        <ecNumber evidence="1">3.1.4.1</ecNumber>
    </recommendedName>
</protein>
<evidence type="ECO:0000313" key="5">
    <source>
        <dbReference type="Proteomes" id="UP001460270"/>
    </source>
</evidence>
<proteinExistence type="inferred from homology"/>
<dbReference type="InterPro" id="IPR033315">
    <property type="entry name" value="Fan1-like"/>
</dbReference>
<name>A0AAW0N329_9GOBI</name>
<keyword evidence="1" id="KW-0479">Metal-binding</keyword>
<dbReference type="GO" id="GO:0046872">
    <property type="term" value="F:metal ion binding"/>
    <property type="evidence" value="ECO:0007669"/>
    <property type="project" value="UniProtKB-KW"/>
</dbReference>
<dbReference type="GO" id="GO:0070336">
    <property type="term" value="F:flap-structured DNA binding"/>
    <property type="evidence" value="ECO:0007669"/>
    <property type="project" value="TreeGrafter"/>
</dbReference>
<keyword evidence="2" id="KW-0175">Coiled coil</keyword>
<accession>A0AAW0N329</accession>
<keyword evidence="1" id="KW-0460">Magnesium</keyword>
<keyword evidence="1" id="KW-0378">Hydrolase</keyword>
<dbReference type="PANTHER" id="PTHR15749:SF4">
    <property type="entry name" value="FANCONI-ASSOCIATED NUCLEASE 1"/>
    <property type="match status" value="1"/>
</dbReference>
<keyword evidence="1" id="KW-0539">Nucleus</keyword>
<feature type="domain" description="Fanconi-associated nuclease 1-like TPR" evidence="3">
    <location>
        <begin position="82"/>
        <end position="186"/>
    </location>
</feature>
<sequence length="188" mass="21888">MLKRAKHLAGSCVRLNRSPRAVFSRILLLFSLTDSLEEEEMAAGGQSQLYTILLVKSGRLAFPDYTVERKVKVFQNRDDLIRYEASMRALQELRENLDFSYQEDLPVFLRSFTTGWAYTRILSRGVEILQRLKRYEEAVEELQSLLSQSIYCQDSRGRWWDRLALNLQQHLKKPEQAICAIRDGLATL</sequence>
<dbReference type="EMBL" id="JBBPFD010000017">
    <property type="protein sequence ID" value="KAK7891028.1"/>
    <property type="molecule type" value="Genomic_DNA"/>
</dbReference>
<dbReference type="GO" id="GO:0004528">
    <property type="term" value="F:phosphodiesterase I activity"/>
    <property type="evidence" value="ECO:0007669"/>
    <property type="project" value="UniProtKB-EC"/>
</dbReference>
<keyword evidence="1" id="KW-0234">DNA repair</keyword>
<comment type="function">
    <text evidence="1">Nuclease required for the repair of DNA interstrand cross-links (ICL). Acts as a 5'-3' exonuclease that anchors at a cut end of DNA and cleaves DNA successively at every third nucleotide, allowing to excise an ICL from one strand through flanking incisions.</text>
</comment>
<evidence type="ECO:0000256" key="1">
    <source>
        <dbReference type="RuleBase" id="RU365033"/>
    </source>
</evidence>
<evidence type="ECO:0000313" key="4">
    <source>
        <dbReference type="EMBL" id="KAK7891028.1"/>
    </source>
</evidence>
<evidence type="ECO:0000259" key="3">
    <source>
        <dbReference type="Pfam" id="PF21170"/>
    </source>
</evidence>
<keyword evidence="1" id="KW-0227">DNA damage</keyword>
<keyword evidence="1" id="KW-0540">Nuclease</keyword>
<dbReference type="EC" id="3.1.4.1" evidence="1"/>
<comment type="caution">
    <text evidence="4">The sequence shown here is derived from an EMBL/GenBank/DDBJ whole genome shotgun (WGS) entry which is preliminary data.</text>
</comment>
<keyword evidence="5" id="KW-1185">Reference proteome</keyword>
<keyword evidence="1" id="KW-0464">Manganese</keyword>